<dbReference type="InterPro" id="IPR006162">
    <property type="entry name" value="Ppantetheine_attach_site"/>
</dbReference>
<feature type="domain" description="Carrier" evidence="5">
    <location>
        <begin position="2060"/>
        <end position="2134"/>
    </location>
</feature>
<dbReference type="FunFam" id="3.40.50.12780:FF:000012">
    <property type="entry name" value="Non-ribosomal peptide synthetase"/>
    <property type="match status" value="1"/>
</dbReference>
<dbReference type="CDD" id="cd17643">
    <property type="entry name" value="A_NRPS_Cytc1-like"/>
    <property type="match status" value="1"/>
</dbReference>
<dbReference type="GO" id="GO:0044550">
    <property type="term" value="P:secondary metabolite biosynthetic process"/>
    <property type="evidence" value="ECO:0007669"/>
    <property type="project" value="UniProtKB-ARBA"/>
</dbReference>
<evidence type="ECO:0000259" key="5">
    <source>
        <dbReference type="PROSITE" id="PS50075"/>
    </source>
</evidence>
<dbReference type="PROSITE" id="PS50075">
    <property type="entry name" value="CARRIER"/>
    <property type="match status" value="3"/>
</dbReference>
<evidence type="ECO:0000256" key="2">
    <source>
        <dbReference type="ARBA" id="ARBA00006432"/>
    </source>
</evidence>
<dbReference type="Gene3D" id="3.30.300.30">
    <property type="match status" value="3"/>
</dbReference>
<dbReference type="Gene3D" id="3.30.559.10">
    <property type="entry name" value="Chloramphenicol acetyltransferase-like domain"/>
    <property type="match status" value="4"/>
</dbReference>
<dbReference type="Pfam" id="PF00501">
    <property type="entry name" value="AMP-binding"/>
    <property type="match status" value="3"/>
</dbReference>
<dbReference type="PROSITE" id="PS00012">
    <property type="entry name" value="PHOSPHOPANTETHEINE"/>
    <property type="match status" value="3"/>
</dbReference>
<organism evidence="6 7">
    <name type="scientific">Kineosporia babensis</name>
    <dbReference type="NCBI Taxonomy" id="499548"/>
    <lineage>
        <taxon>Bacteria</taxon>
        <taxon>Bacillati</taxon>
        <taxon>Actinomycetota</taxon>
        <taxon>Actinomycetes</taxon>
        <taxon>Kineosporiales</taxon>
        <taxon>Kineosporiaceae</taxon>
        <taxon>Kineosporia</taxon>
    </lineage>
</organism>
<comment type="caution">
    <text evidence="6">The sequence shown here is derived from an EMBL/GenBank/DDBJ whole genome shotgun (WGS) entry which is preliminary data.</text>
</comment>
<feature type="domain" description="Carrier" evidence="5">
    <location>
        <begin position="3112"/>
        <end position="3186"/>
    </location>
</feature>
<dbReference type="GO" id="GO:0005737">
    <property type="term" value="C:cytoplasm"/>
    <property type="evidence" value="ECO:0007669"/>
    <property type="project" value="TreeGrafter"/>
</dbReference>
<dbReference type="InterPro" id="IPR025110">
    <property type="entry name" value="AMP-bd_C"/>
</dbReference>
<dbReference type="Pfam" id="PF13193">
    <property type="entry name" value="AMP-binding_C"/>
    <property type="match status" value="1"/>
</dbReference>
<dbReference type="InterPro" id="IPR010071">
    <property type="entry name" value="AA_adenyl_dom"/>
</dbReference>
<dbReference type="PANTHER" id="PTHR45527">
    <property type="entry name" value="NONRIBOSOMAL PEPTIDE SYNTHETASE"/>
    <property type="match status" value="1"/>
</dbReference>
<dbReference type="EMBL" id="JAJOMB010000006">
    <property type="protein sequence ID" value="MCD5312030.1"/>
    <property type="molecule type" value="Genomic_DNA"/>
</dbReference>
<dbReference type="Pfam" id="PF00668">
    <property type="entry name" value="Condensation"/>
    <property type="match status" value="4"/>
</dbReference>
<evidence type="ECO:0000256" key="3">
    <source>
        <dbReference type="ARBA" id="ARBA00022450"/>
    </source>
</evidence>
<dbReference type="Gene3D" id="2.30.38.10">
    <property type="entry name" value="Luciferase, Domain 3"/>
    <property type="match status" value="2"/>
</dbReference>
<dbReference type="FunFam" id="3.40.50.980:FF:000001">
    <property type="entry name" value="Non-ribosomal peptide synthetase"/>
    <property type="match status" value="3"/>
</dbReference>
<reference evidence="6" key="1">
    <citation type="submission" date="2021-11" db="EMBL/GenBank/DDBJ databases">
        <title>Streptomyces corallinus and Kineosporia corallina sp. nov., two new coral-derived marine actinobacteria.</title>
        <authorList>
            <person name="Buangrab K."/>
            <person name="Sutthacheep M."/>
            <person name="Yeemin T."/>
            <person name="Harunari E."/>
            <person name="Igarashi Y."/>
            <person name="Sripreechasak P."/>
            <person name="Kanchanasin P."/>
            <person name="Tanasupawat S."/>
            <person name="Phongsopitanun W."/>
        </authorList>
    </citation>
    <scope>NUCLEOTIDE SEQUENCE</scope>
    <source>
        <strain evidence="6">JCM 31032</strain>
    </source>
</reference>
<dbReference type="InterPro" id="IPR036736">
    <property type="entry name" value="ACP-like_sf"/>
</dbReference>
<accession>A0A9X1NDY3</accession>
<evidence type="ECO:0000313" key="6">
    <source>
        <dbReference type="EMBL" id="MCD5312030.1"/>
    </source>
</evidence>
<dbReference type="Gene3D" id="3.40.50.980">
    <property type="match status" value="4"/>
</dbReference>
<dbReference type="GO" id="GO:0008610">
    <property type="term" value="P:lipid biosynthetic process"/>
    <property type="evidence" value="ECO:0007669"/>
    <property type="project" value="UniProtKB-ARBA"/>
</dbReference>
<dbReference type="PANTHER" id="PTHR45527:SF1">
    <property type="entry name" value="FATTY ACID SYNTHASE"/>
    <property type="match status" value="1"/>
</dbReference>
<evidence type="ECO:0000313" key="7">
    <source>
        <dbReference type="Proteomes" id="UP001138997"/>
    </source>
</evidence>
<dbReference type="InterPro" id="IPR000873">
    <property type="entry name" value="AMP-dep_synth/lig_dom"/>
</dbReference>
<name>A0A9X1NDY3_9ACTN</name>
<dbReference type="PROSITE" id="PS00455">
    <property type="entry name" value="AMP_BINDING"/>
    <property type="match status" value="3"/>
</dbReference>
<dbReference type="GO" id="GO:0043041">
    <property type="term" value="P:amino acid activation for nonribosomal peptide biosynthetic process"/>
    <property type="evidence" value="ECO:0007669"/>
    <property type="project" value="TreeGrafter"/>
</dbReference>
<dbReference type="InterPro" id="IPR023213">
    <property type="entry name" value="CAT-like_dom_sf"/>
</dbReference>
<dbReference type="FunFam" id="3.30.300.30:FF:000010">
    <property type="entry name" value="Enterobactin synthetase component F"/>
    <property type="match status" value="1"/>
</dbReference>
<dbReference type="Pfam" id="PF00550">
    <property type="entry name" value="PP-binding"/>
    <property type="match status" value="3"/>
</dbReference>
<dbReference type="SMART" id="SM00823">
    <property type="entry name" value="PKS_PP"/>
    <property type="match status" value="3"/>
</dbReference>
<dbReference type="NCBIfam" id="TIGR01733">
    <property type="entry name" value="AA-adenyl-dom"/>
    <property type="match status" value="3"/>
</dbReference>
<dbReference type="SUPFAM" id="SSF47336">
    <property type="entry name" value="ACP-like"/>
    <property type="match status" value="3"/>
</dbReference>
<keyword evidence="4" id="KW-0597">Phosphoprotein</keyword>
<dbReference type="CDD" id="cd19531">
    <property type="entry name" value="LCL_NRPS-like"/>
    <property type="match status" value="1"/>
</dbReference>
<dbReference type="Gene3D" id="3.40.50.12780">
    <property type="entry name" value="N-terminal domain of ligase-like"/>
    <property type="match status" value="1"/>
</dbReference>
<dbReference type="InterPro" id="IPR001242">
    <property type="entry name" value="Condensation_dom"/>
</dbReference>
<dbReference type="Proteomes" id="UP001138997">
    <property type="component" value="Unassembled WGS sequence"/>
</dbReference>
<dbReference type="Gene3D" id="3.30.559.30">
    <property type="entry name" value="Nonribosomal peptide synthetase, condensation domain"/>
    <property type="match status" value="4"/>
</dbReference>
<dbReference type="SUPFAM" id="SSF56801">
    <property type="entry name" value="Acetyl-CoA synthetase-like"/>
    <property type="match status" value="3"/>
</dbReference>
<dbReference type="InterPro" id="IPR020845">
    <property type="entry name" value="AMP-binding_CS"/>
</dbReference>
<dbReference type="RefSeq" id="WP_231441832.1">
    <property type="nucleotide sequence ID" value="NZ_JAJOMB010000006.1"/>
</dbReference>
<comment type="similarity">
    <text evidence="2">Belongs to the ATP-dependent AMP-binding enzyme family.</text>
</comment>
<gene>
    <name evidence="6" type="ORF">LR394_14050</name>
</gene>
<sequence length="3651" mass="397471">MSTDELETIDTVEASAATAVESARQELLRRRLGGLRVEQSARAEPDEIVRADRTAPLPLSAGQQQMWFLSRLEPESWEYVVPLAVRLHGPLDAQRMRRALSGIVARHEVLRTRYVLDGTAPVQVVDPPADLDLPVDDVSGRPESEQEALGIARREPGRPFDLEQQWPLRARLIRLGPVEHILVVVFHHIACDAWSVRQFAQELGVLYGGGALPALAVQYADHAAHERAFLTGDGLERQMSYWRNELEGIGTLALPTDRPRPAVRSSEGDAVRFEIGAELSQRTADLGRRYDATPFMVMLTAFQVLLSRYTGSQDIPVGTVMSGRGRPELQSLIGYAINSLVMRARWQGEAGFGDLLTRSRSTVLGAFDHQAVPFARLVDELQPERDLSRSPLFQVAFTMHESRQDAFALSGLSAQPLENTSRVSRFDLTLQITQDPDGGLSGSLEFVSALFDRATITRMSRHLIRLLEQACADPISPVSRLELLDGEELALVTPAPATGTSPTSTIVDVFEQQCARTPDAVAVVSGRHELTYAELNARANRIAHLLRSRGVGVEEPVGLCLEHGPQLLPALLGILKSGAAYLPLDPAHPADRIAYMVSDSKTRLVITTGAHASLIETAPLLLLDRDEQLLAAQPDTDPAPVNRPENLIYVIYTSGSTGRPKGVTLTHANLHRLLTTTERHYHFGPDDTWALSHSYAFDFSAWELWGSLATGGRLVVVSHEERRSPEEFLDLLLRHRVTVLNQTPSAFRGLVDLAAAADPRIDELDVRVVIFGGEKLIMPDLAPWVARRGPERTELVNMYGITETTVHSTYHRVTGADLVPGSGNQVGYPLDDTSIFLLDKAGQPVPVGVTGEIHVGGPSVARGYLGRPDLTAQRFVPDPYGPRGARLYRSGDLARRCPDGSLEFLGRADDQVKVRGFRIELGEIRSVLQNHETVRDAVVLVREDVPGDKRIVAYTVPEAGAVPNPAELKTFLNRHLPEYMVPSAFVPVSGIPLTNNGKVDKAALPTPGRAALASAQEYVAPRTSAEEQIARAWLEVLSVDRIGVDDGFFEIGGDSIAAVALVGALRKSGVNVSVRDVFEHRTIARLASHVSQQDALAAETGIEPFALVRPEDQALLPEGLSDAYPLAQVQLGMVVEMLADTSRRVYHNSTCFRIIDDQPFSGEAFRTAVAHVLARHEILRTAFELERYSVPMQLVYTETEPPVGWRTLTGGDHEADLRAFMAQERSRLFDLTHPGLVRFFAHETPGEGGWWMTLTECHAVLEGWSHHSLLMELVSVYRQVRDGRPVTAPEPAAVRYADFIAAELAALEGEQDRAYWQGVVEDHERLTLPDVWAEAPDAVGVNRTWVLYRDLEPQLRQLAAGLGVSMKTVMLSTHLSVMSRITDAPAFHSGLVTNARPEAQGAERVAGVYLNPLPFPFRREQARTWGETLQQVFATELELWPHRRFPMGAMQREFNDGNRLLDVRFSYQDFRQVDADVIDYAATIDDSPTEFPLGVSTRAGFLVLTAQNRYIAPDRLKALGERYRSVLEAMIADGPDGRVVVPAGAADWGVGEQPLSGSGVSVLTAVEGTALRRPKTAAVWCNGESLNFADLDARAAKIAGLLEKTGVGRGSVVGVLLERGPDLIAALLGVWKAGAAFVPLDEAFPADRVAYMLATAGAEVVLTQDAYTDRFDCQVLTLDQAKTPISQRIAADPDELAYVIFTSGSTGRPKGVAVTHRGLANHVAWATSDLALRGPGGSALFSSVAFDLVVPNIWAALSTGQPVHVIPPSVDLAELGTALVSSLRAANSSGFSFLKMTPGHLEVLGRQLEDAVLADLAAVTVVAGEALPGTLAERWRGLLGDGRLINEYGPTEASVGTCILPITGNPGTGVVPIGRSLPGMRMYVLDQDLQTVDVGVPGELYVGGVGVARGYIGRPDLTAERFLPDPFTGGRMYRTGDRVRWVSGPDSALVVDFLGRMDDQVKVRGYRIELGEVAAVAQQCPGVGEAVAVVDGTGADARLVCYFTGPEASMVEKFCRDRLPEYMVASVFLRLDEMPLNRNGKIDRKALPAVETPQEHEYIEPANDQEALIARIWCEVLDVDRVSVEDNFFAVGGHSIRAIALVGALRAAGLPAQVKDVFELRTVRALAAGLSPEAAAEENECVQPFSLIGDGDRSLLPDGLTDAYPLAQVQLGMLVEMLADDSRNRYHNTASFRVRDGRPFRVEDLQRSAAAVLERHEMLRTCFDLDRYSVPMQLVHATAVMPVQVRDLRGLSREQLEEDLRVFTGQERATLFDLQQAPLMRITAHVESDEAWWMSVSVCHPITEGWSHRALLMELVEGYLQEAGTPTGEKPGVRYADFVAAELESLNGSQDREFWQDTIDEHERFVLPEGWGSGHGSHVIRVPLEDLRERLQERAAQADASLKSVLLSAHLAVLGRLSDLASFHTGLVCSGRPEVLGSEKVYGMYLNTVPFPHRRVAGSWGELIRQTFATEAGIWPHRRFPMPEIQRMAGDGRLLDTRFSYLDLDRAQGEDRVDAESGLGEGATEFGLAVAARGSEILLTVDAARLSLSSAERLAAAYRSALQALASEGLESPVAVTGLTVDVSVGEGLPPVPGAAVSVPAAIATTAARMPGLTAIWCDGARVGFGELEVRASRLAHHLQSLGCGRGSVVGVLQERGPALIVSLLAVWKTGAAYVPLDSTFPADRVEYMLQTAGAQLVLTQQSLADAAAAFPAVVVDGADQVAIAAASPEPVQAEIDLDELAYVIFTSGSTGRPKGVAVPHRGLANHVAWAVHELATAGTGGAALFSSVAFDLVVPNLWAPLIAGQPVHVVPESVDPSELGQALQDSLKAGGQAGFSFLKLTPGHLEVLGRQLEDDVLARFAGLIVVAGEALPGALAERWRGLLGDGRLVNEYGPTEASVGTCVLPVAGSQGSGVVPIGRSLPGMRMYVLDEDLQTVDVGVPGELYVGGVGVARGYVGRPDLTAERFLPDPFTGGRMYRTGDRVRWVSRPPVDGDPSGSTSPLVVDFLGRVDDQVKVRGYRIELGEVAAVAQQCPGVGEAVAVVDGTGADARLVCYFTGPEASVVEKFCRDRLPEYMVASVFLRLDEMPLNRNGKIDRKALPAAEVESTFVAPATEREALIARIWCEVLDVDRVSVEDNFFAVGGHSIRAIALVGALRAAGCEVQVKDVFQHRTVRALARVVRAAQSATGLVVPPFSMVSEADRSRLPEDATDAYPLAQVQLGMIVEMLGDEAQQRYVNASTFVIRDGRPFRPEALQRAAETVVARHEMLRTSIHLDEYSEPLQVVHRNAAIAVRVVDVRGQDEESAVREWLRAERSAAFDLSTPPMLRIGALITDGDSWRLAFTHCHAITEGWSQQNLLIEVLELYRSSCEGKKLAWSAPASRYAEFIAAERQALADQDDRAFWQDVVDRHRRFALPEGWGDPADAPRQQIKLRIEFRDLEPQLRELARSEQVSFKSVLLSAHLKVLSQLTGEQAFHAGLVSSGRPESEGSERVYGMFLNTLPFPYERSALSWRDLVRQTFDTEAAIWGHRRFPLPEIQRMAGDRQLLPVMFNYTDFQQVVDGERVDVRGGSSDGANEFLMSVNTQPGQLTLRLVNHAVARAGAEQIAAMYRTVLEVMAADPDGPAQPALVSEAERNRLLHEFNDTDVEW</sequence>
<feature type="domain" description="Carrier" evidence="5">
    <location>
        <begin position="1020"/>
        <end position="1094"/>
    </location>
</feature>
<evidence type="ECO:0000256" key="4">
    <source>
        <dbReference type="ARBA" id="ARBA00022553"/>
    </source>
</evidence>
<dbReference type="InterPro" id="IPR009081">
    <property type="entry name" value="PP-bd_ACP"/>
</dbReference>
<dbReference type="NCBIfam" id="NF003417">
    <property type="entry name" value="PRK04813.1"/>
    <property type="match status" value="3"/>
</dbReference>
<keyword evidence="7" id="KW-1185">Reference proteome</keyword>
<dbReference type="InterPro" id="IPR020806">
    <property type="entry name" value="PKS_PP-bd"/>
</dbReference>
<evidence type="ECO:0000256" key="1">
    <source>
        <dbReference type="ARBA" id="ARBA00001957"/>
    </source>
</evidence>
<dbReference type="GO" id="GO:0003824">
    <property type="term" value="F:catalytic activity"/>
    <property type="evidence" value="ECO:0007669"/>
    <property type="project" value="InterPro"/>
</dbReference>
<proteinExistence type="inferred from homology"/>
<comment type="cofactor">
    <cofactor evidence="1">
        <name>pantetheine 4'-phosphate</name>
        <dbReference type="ChEBI" id="CHEBI:47942"/>
    </cofactor>
</comment>
<dbReference type="FunFam" id="1.10.1200.10:FF:000005">
    <property type="entry name" value="Nonribosomal peptide synthetase 1"/>
    <property type="match status" value="3"/>
</dbReference>
<dbReference type="SUPFAM" id="SSF52777">
    <property type="entry name" value="CoA-dependent acyltransferases"/>
    <property type="match status" value="8"/>
</dbReference>
<keyword evidence="3" id="KW-0596">Phosphopantetheine</keyword>
<dbReference type="GO" id="GO:0031177">
    <property type="term" value="F:phosphopantetheine binding"/>
    <property type="evidence" value="ECO:0007669"/>
    <property type="project" value="InterPro"/>
</dbReference>
<protein>
    <submittedName>
        <fullName evidence="6">Amino acid adenylation domain-containing protein</fullName>
    </submittedName>
</protein>
<dbReference type="Gene3D" id="1.10.1200.10">
    <property type="entry name" value="ACP-like"/>
    <property type="match status" value="3"/>
</dbReference>
<dbReference type="InterPro" id="IPR045851">
    <property type="entry name" value="AMP-bd_C_sf"/>
</dbReference>
<dbReference type="InterPro" id="IPR042099">
    <property type="entry name" value="ANL_N_sf"/>
</dbReference>
<dbReference type="CDD" id="cd05930">
    <property type="entry name" value="A_NRPS"/>
    <property type="match status" value="2"/>
</dbReference>